<evidence type="ECO:0000256" key="1">
    <source>
        <dbReference type="ARBA" id="ARBA00000085"/>
    </source>
</evidence>
<dbReference type="InterPro" id="IPR000014">
    <property type="entry name" value="PAS"/>
</dbReference>
<dbReference type="GO" id="GO:0000155">
    <property type="term" value="F:phosphorelay sensor kinase activity"/>
    <property type="evidence" value="ECO:0007669"/>
    <property type="project" value="InterPro"/>
</dbReference>
<dbReference type="InterPro" id="IPR011006">
    <property type="entry name" value="CheY-like_superfamily"/>
</dbReference>
<keyword evidence="3 6" id="KW-0597">Phosphoprotein</keyword>
<dbReference type="Proteomes" id="UP000800041">
    <property type="component" value="Unassembled WGS sequence"/>
</dbReference>
<feature type="region of interest" description="Disordered" evidence="7">
    <location>
        <begin position="1"/>
        <end position="31"/>
    </location>
</feature>
<dbReference type="PROSITE" id="PS50109">
    <property type="entry name" value="HIS_KIN"/>
    <property type="match status" value="1"/>
</dbReference>
<dbReference type="GO" id="GO:0009927">
    <property type="term" value="F:histidine phosphotransfer kinase activity"/>
    <property type="evidence" value="ECO:0007669"/>
    <property type="project" value="TreeGrafter"/>
</dbReference>
<comment type="catalytic activity">
    <reaction evidence="1">
        <text>ATP + protein L-histidine = ADP + protein N-phospho-L-histidine.</text>
        <dbReference type="EC" id="2.7.13.3"/>
    </reaction>
</comment>
<name>A0A6G1H7D9_9PEZI</name>
<sequence length="887" mass="98371">MGEVPKPTDTGDGAFDSRPPSRDAFPQPPNDWSGCVLGPPTEWPHFLQTFAHFITTLPHPAAIFWEDDLILIQNGPWRDEAGAQKQEQGKSQASIVSEFALSTLRSALDGVISGSLSCSDLLGSERLEKRDFSVLLSPIQSPDGKKQRGVIAQYFPTPNNMVQSIQKVLSSAKAPEPKKSVLPLRSSSSGPAKDHRGINDNIPLDDHPFFQKIAELIPTGLAILNHKAEAVFVNQQFYELTTQEGEDKSFMSWPQTIHPEDFDRVMLAYREAFESGETLRAEFRAQGPANPWRLLLLTPLGYENLRHASLQKYGGFICGLVDISTQKAAEFSERKAADLARERKEQLQRFIDMTSHEIRNPLSAILHCSEDIMECVRDRPAAEIDVDDIIEAAETITLCVSHQKNIVDDILSFSKLDASMLSLSPRSVQPKIILADSLKMFQPELRKMSILFDYAVDYSYQDFAVDWVKADLVRISQILVNLVTNAIKFTAKKDGEKRISVAVGASRERPTSYPPNVVFFDSENTAFAMDGTNSTDWGNGETLYMLVAVKDNGIGISPEGQAKLFERFRQATPKTEEIYGGSGLGLNISRKLCQLHGGEIGVSSKEGEGSTFGFFFKTRRTDIPPDSEEVNRTQTDELQNLEFLKSSEYVTDVPKDSQVPKTLITPPLEHVKEVSPGVSGSDRFDETARIAEKVVQKEDDIYAINQRPSIADEDKRTTSFETAADAAQASTRPGKAKKIEKVEARRAEQPRVLLVEDNIINQRILRRKLESKGFTVITANNGREAVTAVEKISTASDSELPFACILMDQEMPVLDGNGATKAIRQLERQGPTKHCPILGVTANVREEQKQEMIQAGMDAIIHKPYAIEDMVANIRSLMKDGAGEEAS</sequence>
<evidence type="ECO:0000256" key="2">
    <source>
        <dbReference type="ARBA" id="ARBA00012438"/>
    </source>
</evidence>
<protein>
    <recommendedName>
        <fullName evidence="2">histidine kinase</fullName>
        <ecNumber evidence="2">2.7.13.3</ecNumber>
    </recommendedName>
</protein>
<dbReference type="SUPFAM" id="SSF55874">
    <property type="entry name" value="ATPase domain of HSP90 chaperone/DNA topoisomerase II/histidine kinase"/>
    <property type="match status" value="1"/>
</dbReference>
<dbReference type="InterPro" id="IPR036890">
    <property type="entry name" value="HATPase_C_sf"/>
</dbReference>
<dbReference type="Pfam" id="PF00512">
    <property type="entry name" value="HisKA"/>
    <property type="match status" value="1"/>
</dbReference>
<dbReference type="InterPro" id="IPR001789">
    <property type="entry name" value="Sig_transdc_resp-reg_receiver"/>
</dbReference>
<evidence type="ECO:0000259" key="9">
    <source>
        <dbReference type="PROSITE" id="PS50110"/>
    </source>
</evidence>
<gene>
    <name evidence="10" type="ORF">K402DRAFT_419252</name>
</gene>
<dbReference type="PRINTS" id="PR00344">
    <property type="entry name" value="BCTRLSENSOR"/>
</dbReference>
<keyword evidence="4" id="KW-0808">Transferase</keyword>
<dbReference type="CDD" id="cd17546">
    <property type="entry name" value="REC_hyHK_CKI1_RcsC-like"/>
    <property type="match status" value="1"/>
</dbReference>
<dbReference type="SUPFAM" id="SSF52172">
    <property type="entry name" value="CheY-like"/>
    <property type="match status" value="1"/>
</dbReference>
<dbReference type="SMART" id="SM00448">
    <property type="entry name" value="REC"/>
    <property type="match status" value="1"/>
</dbReference>
<dbReference type="PROSITE" id="PS50110">
    <property type="entry name" value="RESPONSE_REGULATORY"/>
    <property type="match status" value="1"/>
</dbReference>
<dbReference type="EMBL" id="ML977147">
    <property type="protein sequence ID" value="KAF1988919.1"/>
    <property type="molecule type" value="Genomic_DNA"/>
</dbReference>
<feature type="region of interest" description="Disordered" evidence="7">
    <location>
        <begin position="173"/>
        <end position="200"/>
    </location>
</feature>
<dbReference type="InterPro" id="IPR005467">
    <property type="entry name" value="His_kinase_dom"/>
</dbReference>
<evidence type="ECO:0000256" key="4">
    <source>
        <dbReference type="ARBA" id="ARBA00022679"/>
    </source>
</evidence>
<dbReference type="SUPFAM" id="SSF55785">
    <property type="entry name" value="PYP-like sensor domain (PAS domain)"/>
    <property type="match status" value="1"/>
</dbReference>
<dbReference type="Gene3D" id="3.30.450.20">
    <property type="entry name" value="PAS domain"/>
    <property type="match status" value="1"/>
</dbReference>
<dbReference type="OrthoDB" id="60033at2759"/>
<dbReference type="EC" id="2.7.13.3" evidence="2"/>
<evidence type="ECO:0000256" key="5">
    <source>
        <dbReference type="ARBA" id="ARBA00022777"/>
    </source>
</evidence>
<evidence type="ECO:0000259" key="8">
    <source>
        <dbReference type="PROSITE" id="PS50109"/>
    </source>
</evidence>
<feature type="domain" description="Response regulatory" evidence="9">
    <location>
        <begin position="751"/>
        <end position="878"/>
    </location>
</feature>
<reference evidence="10" key="1">
    <citation type="journal article" date="2020" name="Stud. Mycol.">
        <title>101 Dothideomycetes genomes: a test case for predicting lifestyles and emergence of pathogens.</title>
        <authorList>
            <person name="Haridas S."/>
            <person name="Albert R."/>
            <person name="Binder M."/>
            <person name="Bloem J."/>
            <person name="Labutti K."/>
            <person name="Salamov A."/>
            <person name="Andreopoulos B."/>
            <person name="Baker S."/>
            <person name="Barry K."/>
            <person name="Bills G."/>
            <person name="Bluhm B."/>
            <person name="Cannon C."/>
            <person name="Castanera R."/>
            <person name="Culley D."/>
            <person name="Daum C."/>
            <person name="Ezra D."/>
            <person name="Gonzalez J."/>
            <person name="Henrissat B."/>
            <person name="Kuo A."/>
            <person name="Liang C."/>
            <person name="Lipzen A."/>
            <person name="Lutzoni F."/>
            <person name="Magnuson J."/>
            <person name="Mondo S."/>
            <person name="Nolan M."/>
            <person name="Ohm R."/>
            <person name="Pangilinan J."/>
            <person name="Park H.-J."/>
            <person name="Ramirez L."/>
            <person name="Alfaro M."/>
            <person name="Sun H."/>
            <person name="Tritt A."/>
            <person name="Yoshinaga Y."/>
            <person name="Zwiers L.-H."/>
            <person name="Turgeon B."/>
            <person name="Goodwin S."/>
            <person name="Spatafora J."/>
            <person name="Crous P."/>
            <person name="Grigoriev I."/>
        </authorList>
    </citation>
    <scope>NUCLEOTIDE SEQUENCE</scope>
    <source>
        <strain evidence="10">CBS 113979</strain>
    </source>
</reference>
<dbReference type="InterPro" id="IPR035965">
    <property type="entry name" value="PAS-like_dom_sf"/>
</dbReference>
<dbReference type="Gene3D" id="3.40.50.2300">
    <property type="match status" value="1"/>
</dbReference>
<feature type="domain" description="Histidine kinase" evidence="8">
    <location>
        <begin position="353"/>
        <end position="620"/>
    </location>
</feature>
<dbReference type="CDD" id="cd00082">
    <property type="entry name" value="HisKA"/>
    <property type="match status" value="1"/>
</dbReference>
<dbReference type="Pfam" id="PF02518">
    <property type="entry name" value="HATPase_c"/>
    <property type="match status" value="1"/>
</dbReference>
<evidence type="ECO:0000256" key="3">
    <source>
        <dbReference type="ARBA" id="ARBA00022553"/>
    </source>
</evidence>
<dbReference type="CDD" id="cd00130">
    <property type="entry name" value="PAS"/>
    <property type="match status" value="1"/>
</dbReference>
<dbReference type="GO" id="GO:0005886">
    <property type="term" value="C:plasma membrane"/>
    <property type="evidence" value="ECO:0007669"/>
    <property type="project" value="TreeGrafter"/>
</dbReference>
<feature type="modified residue" description="4-aspartylphosphate" evidence="6">
    <location>
        <position position="808"/>
    </location>
</feature>
<dbReference type="Pfam" id="PF00072">
    <property type="entry name" value="Response_reg"/>
    <property type="match status" value="1"/>
</dbReference>
<dbReference type="InterPro" id="IPR003661">
    <property type="entry name" value="HisK_dim/P_dom"/>
</dbReference>
<dbReference type="SMART" id="SM00387">
    <property type="entry name" value="HATPase_c"/>
    <property type="match status" value="1"/>
</dbReference>
<keyword evidence="5" id="KW-0418">Kinase</keyword>
<dbReference type="InterPro" id="IPR036097">
    <property type="entry name" value="HisK_dim/P_sf"/>
</dbReference>
<proteinExistence type="predicted"/>
<evidence type="ECO:0000313" key="11">
    <source>
        <dbReference type="Proteomes" id="UP000800041"/>
    </source>
</evidence>
<keyword evidence="11" id="KW-1185">Reference proteome</keyword>
<dbReference type="AlphaFoldDB" id="A0A6G1H7D9"/>
<dbReference type="SMART" id="SM00091">
    <property type="entry name" value="PAS"/>
    <property type="match status" value="1"/>
</dbReference>
<accession>A0A6G1H7D9</accession>
<organism evidence="10 11">
    <name type="scientific">Aulographum hederae CBS 113979</name>
    <dbReference type="NCBI Taxonomy" id="1176131"/>
    <lineage>
        <taxon>Eukaryota</taxon>
        <taxon>Fungi</taxon>
        <taxon>Dikarya</taxon>
        <taxon>Ascomycota</taxon>
        <taxon>Pezizomycotina</taxon>
        <taxon>Dothideomycetes</taxon>
        <taxon>Pleosporomycetidae</taxon>
        <taxon>Aulographales</taxon>
        <taxon>Aulographaceae</taxon>
    </lineage>
</organism>
<evidence type="ECO:0000313" key="10">
    <source>
        <dbReference type="EMBL" id="KAF1988919.1"/>
    </source>
</evidence>
<dbReference type="SUPFAM" id="SSF47384">
    <property type="entry name" value="Homodimeric domain of signal transducing histidine kinase"/>
    <property type="match status" value="1"/>
</dbReference>
<dbReference type="InterPro" id="IPR004358">
    <property type="entry name" value="Sig_transdc_His_kin-like_C"/>
</dbReference>
<dbReference type="Gene3D" id="3.30.565.10">
    <property type="entry name" value="Histidine kinase-like ATPase, C-terminal domain"/>
    <property type="match status" value="1"/>
</dbReference>
<dbReference type="PANTHER" id="PTHR43047">
    <property type="entry name" value="TWO-COMPONENT HISTIDINE PROTEIN KINASE"/>
    <property type="match status" value="1"/>
</dbReference>
<dbReference type="Gene3D" id="1.10.287.130">
    <property type="match status" value="1"/>
</dbReference>
<dbReference type="PANTHER" id="PTHR43047:SF72">
    <property type="entry name" value="OSMOSENSING HISTIDINE PROTEIN KINASE SLN1"/>
    <property type="match status" value="1"/>
</dbReference>
<evidence type="ECO:0000256" key="7">
    <source>
        <dbReference type="SAM" id="MobiDB-lite"/>
    </source>
</evidence>
<evidence type="ECO:0000256" key="6">
    <source>
        <dbReference type="PROSITE-ProRule" id="PRU00169"/>
    </source>
</evidence>
<dbReference type="InterPro" id="IPR003594">
    <property type="entry name" value="HATPase_dom"/>
</dbReference>
<dbReference type="SMART" id="SM00388">
    <property type="entry name" value="HisKA"/>
    <property type="match status" value="1"/>
</dbReference>